<dbReference type="InterPro" id="IPR002898">
    <property type="entry name" value="MotA_ExbB_proton_chnl"/>
</dbReference>
<evidence type="ECO:0000256" key="6">
    <source>
        <dbReference type="RuleBase" id="RU004057"/>
    </source>
</evidence>
<reference evidence="10" key="1">
    <citation type="submission" date="2016-10" db="EMBL/GenBank/DDBJ databases">
        <authorList>
            <person name="Varghese N."/>
            <person name="Submissions S."/>
        </authorList>
    </citation>
    <scope>NUCLEOTIDE SEQUENCE [LARGE SCALE GENOMIC DNA]</scope>
    <source>
        <strain evidence="10">DSM 8415</strain>
    </source>
</reference>
<evidence type="ECO:0000256" key="1">
    <source>
        <dbReference type="ARBA" id="ARBA00004429"/>
    </source>
</evidence>
<organism evidence="9 10">
    <name type="scientific">Desulfurella multipotens</name>
    <dbReference type="NCBI Taxonomy" id="79269"/>
    <lineage>
        <taxon>Bacteria</taxon>
        <taxon>Pseudomonadati</taxon>
        <taxon>Campylobacterota</taxon>
        <taxon>Desulfurellia</taxon>
        <taxon>Desulfurellales</taxon>
        <taxon>Desulfurellaceae</taxon>
        <taxon>Desulfurella</taxon>
    </lineage>
</organism>
<evidence type="ECO:0000259" key="8">
    <source>
        <dbReference type="Pfam" id="PF01618"/>
    </source>
</evidence>
<keyword evidence="6" id="KW-0813">Transport</keyword>
<keyword evidence="2" id="KW-1003">Cell membrane</keyword>
<gene>
    <name evidence="9" type="ORF">SAMN05660835_01587</name>
</gene>
<accession>A0A1G6QJ75</accession>
<sequence>MSSSIGFEHIGAIAIVVLGILLVMSIISWTIMIYKWIQLSSLRARNNVFLERFIDGESESTLNSFARINESLNARVYMLSKQSLSVAKAYLAKEVNHLERGFSILASVGSTAPFVGLFGTIWGIINAFRSIGLSDSTSISVVAPGISEALITTAAGIFVAVVAVIGYNLLYSLYTSIIRETENFLEAIG</sequence>
<dbReference type="InterPro" id="IPR050790">
    <property type="entry name" value="ExbB/TolQ_transport"/>
</dbReference>
<dbReference type="PANTHER" id="PTHR30625">
    <property type="entry name" value="PROTEIN TOLQ"/>
    <property type="match status" value="1"/>
</dbReference>
<evidence type="ECO:0000256" key="4">
    <source>
        <dbReference type="ARBA" id="ARBA00022989"/>
    </source>
</evidence>
<keyword evidence="4 7" id="KW-1133">Transmembrane helix</keyword>
<evidence type="ECO:0000256" key="5">
    <source>
        <dbReference type="ARBA" id="ARBA00023136"/>
    </source>
</evidence>
<dbReference type="Pfam" id="PF01618">
    <property type="entry name" value="MotA_ExbB"/>
    <property type="match status" value="1"/>
</dbReference>
<comment type="similarity">
    <text evidence="6">Belongs to the exbB/tolQ family.</text>
</comment>
<dbReference type="OrthoDB" id="9805133at2"/>
<dbReference type="EMBL" id="FMYU01000012">
    <property type="protein sequence ID" value="SDC92358.1"/>
    <property type="molecule type" value="Genomic_DNA"/>
</dbReference>
<dbReference type="GO" id="GO:0005886">
    <property type="term" value="C:plasma membrane"/>
    <property type="evidence" value="ECO:0007669"/>
    <property type="project" value="UniProtKB-SubCell"/>
</dbReference>
<dbReference type="RefSeq" id="WP_092129454.1">
    <property type="nucleotide sequence ID" value="NZ_FMYU01000012.1"/>
</dbReference>
<feature type="domain" description="MotA/TolQ/ExbB proton channel" evidence="8">
    <location>
        <begin position="88"/>
        <end position="182"/>
    </location>
</feature>
<name>A0A1G6QJ75_9BACT</name>
<keyword evidence="3 7" id="KW-0812">Transmembrane</keyword>
<evidence type="ECO:0000313" key="10">
    <source>
        <dbReference type="Proteomes" id="UP000199411"/>
    </source>
</evidence>
<evidence type="ECO:0000256" key="7">
    <source>
        <dbReference type="SAM" id="Phobius"/>
    </source>
</evidence>
<feature type="transmembrane region" description="Helical" evidence="7">
    <location>
        <begin position="102"/>
        <end position="125"/>
    </location>
</feature>
<keyword evidence="10" id="KW-1185">Reference proteome</keyword>
<keyword evidence="5 7" id="KW-0472">Membrane</keyword>
<feature type="transmembrane region" description="Helical" evidence="7">
    <location>
        <begin position="12"/>
        <end position="37"/>
    </location>
</feature>
<dbReference type="AlphaFoldDB" id="A0A1G6QJ75"/>
<evidence type="ECO:0000313" key="9">
    <source>
        <dbReference type="EMBL" id="SDC92358.1"/>
    </source>
</evidence>
<keyword evidence="6" id="KW-0653">Protein transport</keyword>
<evidence type="ECO:0000256" key="3">
    <source>
        <dbReference type="ARBA" id="ARBA00022692"/>
    </source>
</evidence>
<proteinExistence type="inferred from homology"/>
<feature type="transmembrane region" description="Helical" evidence="7">
    <location>
        <begin position="145"/>
        <end position="170"/>
    </location>
</feature>
<dbReference type="PANTHER" id="PTHR30625:SF3">
    <property type="entry name" value="TOL-PAL SYSTEM PROTEIN TOLQ"/>
    <property type="match status" value="1"/>
</dbReference>
<dbReference type="GO" id="GO:0017038">
    <property type="term" value="P:protein import"/>
    <property type="evidence" value="ECO:0007669"/>
    <property type="project" value="TreeGrafter"/>
</dbReference>
<protein>
    <submittedName>
        <fullName evidence="9">Biopolymer transport protein TolQ</fullName>
    </submittedName>
</protein>
<dbReference type="Proteomes" id="UP000199411">
    <property type="component" value="Unassembled WGS sequence"/>
</dbReference>
<evidence type="ECO:0000256" key="2">
    <source>
        <dbReference type="ARBA" id="ARBA00022475"/>
    </source>
</evidence>
<comment type="subcellular location">
    <subcellularLocation>
        <location evidence="1">Cell inner membrane</location>
        <topology evidence="1">Multi-pass membrane protein</topology>
    </subcellularLocation>
    <subcellularLocation>
        <location evidence="6">Membrane</location>
        <topology evidence="6">Multi-pass membrane protein</topology>
    </subcellularLocation>
</comment>